<protein>
    <recommendedName>
        <fullName evidence="10">GOLD domain-containing protein</fullName>
    </recommendedName>
</protein>
<keyword evidence="5" id="KW-1133">Transmembrane helix</keyword>
<dbReference type="PANTHER" id="PTHR22811">
    <property type="entry name" value="TRANSMEMBRANE EMP24 DOMAIN-CONTAINING PROTEIN"/>
    <property type="match status" value="1"/>
</dbReference>
<evidence type="ECO:0000256" key="6">
    <source>
        <dbReference type="ARBA" id="ARBA00023136"/>
    </source>
</evidence>
<sequence>MRLILLYSLLSFFTFANALHFYLDANQKRCFIEELPTDTVVEGHYRALEWSEAQQKYAENPELGIIVEVTEEPSGHSVVKTVGPLDGKFTFTSHEAGDHAICLSTNYASWFSHTHIRMNIDIVVGTTRPDVEKDRSHVNQLASKVRDLNNKIEDIRREQQYQRERERDYRDLSEATNARAVWYTIAQIGVLLSTCVWQMRHLKRFFEDRKAR</sequence>
<evidence type="ECO:0000256" key="8">
    <source>
        <dbReference type="SAM" id="Coils"/>
    </source>
</evidence>
<feature type="chain" id="PRO_5022842126" description="GOLD domain-containing protein" evidence="9">
    <location>
        <begin position="19"/>
        <end position="212"/>
    </location>
</feature>
<dbReference type="Proteomes" id="UP000307440">
    <property type="component" value="Unassembled WGS sequence"/>
</dbReference>
<dbReference type="GO" id="GO:0016020">
    <property type="term" value="C:membrane"/>
    <property type="evidence" value="ECO:0007669"/>
    <property type="project" value="UniProtKB-SubCell"/>
</dbReference>
<evidence type="ECO:0000256" key="2">
    <source>
        <dbReference type="ARBA" id="ARBA00007104"/>
    </source>
</evidence>
<dbReference type="InterPro" id="IPR015720">
    <property type="entry name" value="Emp24-like"/>
</dbReference>
<evidence type="ECO:0000259" key="10">
    <source>
        <dbReference type="PROSITE" id="PS50866"/>
    </source>
</evidence>
<dbReference type="STRING" id="230819.A0A5C3KBU8"/>
<dbReference type="PROSITE" id="PS50866">
    <property type="entry name" value="GOLD"/>
    <property type="match status" value="1"/>
</dbReference>
<evidence type="ECO:0000313" key="11">
    <source>
        <dbReference type="EMBL" id="TFK17322.1"/>
    </source>
</evidence>
<reference evidence="11 12" key="1">
    <citation type="journal article" date="2019" name="Nat. Ecol. Evol.">
        <title>Megaphylogeny resolves global patterns of mushroom evolution.</title>
        <authorList>
            <person name="Varga T."/>
            <person name="Krizsan K."/>
            <person name="Foldi C."/>
            <person name="Dima B."/>
            <person name="Sanchez-Garcia M."/>
            <person name="Sanchez-Ramirez S."/>
            <person name="Szollosi G.J."/>
            <person name="Szarkandi J.G."/>
            <person name="Papp V."/>
            <person name="Albert L."/>
            <person name="Andreopoulos W."/>
            <person name="Angelini C."/>
            <person name="Antonin V."/>
            <person name="Barry K.W."/>
            <person name="Bougher N.L."/>
            <person name="Buchanan P."/>
            <person name="Buyck B."/>
            <person name="Bense V."/>
            <person name="Catcheside P."/>
            <person name="Chovatia M."/>
            <person name="Cooper J."/>
            <person name="Damon W."/>
            <person name="Desjardin D."/>
            <person name="Finy P."/>
            <person name="Geml J."/>
            <person name="Haridas S."/>
            <person name="Hughes K."/>
            <person name="Justo A."/>
            <person name="Karasinski D."/>
            <person name="Kautmanova I."/>
            <person name="Kiss B."/>
            <person name="Kocsube S."/>
            <person name="Kotiranta H."/>
            <person name="LaButti K.M."/>
            <person name="Lechner B.E."/>
            <person name="Liimatainen K."/>
            <person name="Lipzen A."/>
            <person name="Lukacs Z."/>
            <person name="Mihaltcheva S."/>
            <person name="Morgado L.N."/>
            <person name="Niskanen T."/>
            <person name="Noordeloos M.E."/>
            <person name="Ohm R.A."/>
            <person name="Ortiz-Santana B."/>
            <person name="Ovrebo C."/>
            <person name="Racz N."/>
            <person name="Riley R."/>
            <person name="Savchenko A."/>
            <person name="Shiryaev A."/>
            <person name="Soop K."/>
            <person name="Spirin V."/>
            <person name="Szebenyi C."/>
            <person name="Tomsovsky M."/>
            <person name="Tulloss R.E."/>
            <person name="Uehling J."/>
            <person name="Grigoriev I.V."/>
            <person name="Vagvolgyi C."/>
            <person name="Papp T."/>
            <person name="Martin F.M."/>
            <person name="Miettinen O."/>
            <person name="Hibbett D.S."/>
            <person name="Nagy L.G."/>
        </authorList>
    </citation>
    <scope>NUCLEOTIDE SEQUENCE [LARGE SCALE GENOMIC DNA]</scope>
    <source>
        <strain evidence="11 12">CBS 121175</strain>
    </source>
</reference>
<proteinExistence type="inferred from homology"/>
<dbReference type="OrthoDB" id="3427at2759"/>
<evidence type="ECO:0000256" key="3">
    <source>
        <dbReference type="ARBA" id="ARBA00022692"/>
    </source>
</evidence>
<keyword evidence="8" id="KW-0175">Coiled coil</keyword>
<keyword evidence="4 9" id="KW-0732">Signal</keyword>
<comment type="similarity">
    <text evidence="2 7">Belongs to the EMP24/GP25L family.</text>
</comment>
<dbReference type="AlphaFoldDB" id="A0A5C3KBU8"/>
<keyword evidence="12" id="KW-1185">Reference proteome</keyword>
<dbReference type="EMBL" id="ML210530">
    <property type="protein sequence ID" value="TFK17322.1"/>
    <property type="molecule type" value="Genomic_DNA"/>
</dbReference>
<feature type="signal peptide" evidence="9">
    <location>
        <begin position="1"/>
        <end position="18"/>
    </location>
</feature>
<keyword evidence="6" id="KW-0472">Membrane</keyword>
<evidence type="ECO:0000256" key="5">
    <source>
        <dbReference type="ARBA" id="ARBA00022989"/>
    </source>
</evidence>
<dbReference type="InterPro" id="IPR009038">
    <property type="entry name" value="GOLD_dom"/>
</dbReference>
<feature type="domain" description="GOLD" evidence="10">
    <location>
        <begin position="28"/>
        <end position="122"/>
    </location>
</feature>
<dbReference type="Pfam" id="PF01105">
    <property type="entry name" value="EMP24_GP25L"/>
    <property type="match status" value="1"/>
</dbReference>
<evidence type="ECO:0000256" key="4">
    <source>
        <dbReference type="ARBA" id="ARBA00022729"/>
    </source>
</evidence>
<name>A0A5C3KBU8_COPMA</name>
<evidence type="ECO:0000313" key="12">
    <source>
        <dbReference type="Proteomes" id="UP000307440"/>
    </source>
</evidence>
<comment type="subcellular location">
    <subcellularLocation>
        <location evidence="1 7">Membrane</location>
        <topology evidence="1 7">Single-pass type I membrane protein</topology>
    </subcellularLocation>
</comment>
<feature type="coiled-coil region" evidence="8">
    <location>
        <begin position="138"/>
        <end position="165"/>
    </location>
</feature>
<keyword evidence="3 7" id="KW-0812">Transmembrane</keyword>
<gene>
    <name evidence="11" type="ORF">FA15DRAFT_676151</name>
</gene>
<evidence type="ECO:0000256" key="7">
    <source>
        <dbReference type="RuleBase" id="RU003827"/>
    </source>
</evidence>
<evidence type="ECO:0000256" key="1">
    <source>
        <dbReference type="ARBA" id="ARBA00004479"/>
    </source>
</evidence>
<evidence type="ECO:0000256" key="9">
    <source>
        <dbReference type="SAM" id="SignalP"/>
    </source>
</evidence>
<organism evidence="11 12">
    <name type="scientific">Coprinopsis marcescibilis</name>
    <name type="common">Agaric fungus</name>
    <name type="synonym">Psathyrella marcescibilis</name>
    <dbReference type="NCBI Taxonomy" id="230819"/>
    <lineage>
        <taxon>Eukaryota</taxon>
        <taxon>Fungi</taxon>
        <taxon>Dikarya</taxon>
        <taxon>Basidiomycota</taxon>
        <taxon>Agaricomycotina</taxon>
        <taxon>Agaricomycetes</taxon>
        <taxon>Agaricomycetidae</taxon>
        <taxon>Agaricales</taxon>
        <taxon>Agaricineae</taxon>
        <taxon>Psathyrellaceae</taxon>
        <taxon>Coprinopsis</taxon>
    </lineage>
</organism>
<dbReference type="SMART" id="SM01190">
    <property type="entry name" value="EMP24_GP25L"/>
    <property type="match status" value="1"/>
</dbReference>
<accession>A0A5C3KBU8</accession>